<evidence type="ECO:0000256" key="2">
    <source>
        <dbReference type="SAM" id="Phobius"/>
    </source>
</evidence>
<reference evidence="4 5" key="1">
    <citation type="journal article" date="2011" name="Stand. Genomic Sci.">
        <title>Complete genome sequence of Treponema succinifaciens type strain (6091).</title>
        <authorList>
            <person name="Han C."/>
            <person name="Gronow S."/>
            <person name="Teshima H."/>
            <person name="Lapidus A."/>
            <person name="Nolan M."/>
            <person name="Lucas S."/>
            <person name="Hammon N."/>
            <person name="Deshpande S."/>
            <person name="Cheng J.F."/>
            <person name="Zeytun A."/>
            <person name="Tapia R."/>
            <person name="Goodwin L."/>
            <person name="Pitluck S."/>
            <person name="Liolios K."/>
            <person name="Pagani I."/>
            <person name="Ivanova N."/>
            <person name="Mavromatis K."/>
            <person name="Mikhailova N."/>
            <person name="Huntemann M."/>
            <person name="Pati A."/>
            <person name="Chen A."/>
            <person name="Palaniappan K."/>
            <person name="Land M."/>
            <person name="Hauser L."/>
            <person name="Brambilla E.M."/>
            <person name="Rohde M."/>
            <person name="Goker M."/>
            <person name="Woyke T."/>
            <person name="Bristow J."/>
            <person name="Eisen J.A."/>
            <person name="Markowitz V."/>
            <person name="Hugenholtz P."/>
            <person name="Kyrpides N.C."/>
            <person name="Klenk H.P."/>
            <person name="Detter J.C."/>
        </authorList>
    </citation>
    <scope>NUCLEOTIDE SEQUENCE [LARGE SCALE GENOMIC DNA]</scope>
    <source>
        <strain evidence="5">ATCC 33096 / DSM 2489 / 6091</strain>
    </source>
</reference>
<feature type="transmembrane region" description="Helical" evidence="2">
    <location>
        <begin position="15"/>
        <end position="33"/>
    </location>
</feature>
<gene>
    <name evidence="4" type="ordered locus">Tresu_2206</name>
</gene>
<dbReference type="EMBL" id="CP002631">
    <property type="protein sequence ID" value="AEB15075.1"/>
    <property type="molecule type" value="Genomic_DNA"/>
</dbReference>
<dbReference type="STRING" id="869209.Tresu_2206"/>
<keyword evidence="5" id="KW-1185">Reference proteome</keyword>
<dbReference type="HOGENOM" id="CLU_035211_1_2_12"/>
<evidence type="ECO:0000313" key="5">
    <source>
        <dbReference type="Proteomes" id="UP000006852"/>
    </source>
</evidence>
<feature type="transmembrane region" description="Helical" evidence="2">
    <location>
        <begin position="206"/>
        <end position="223"/>
    </location>
</feature>
<organism evidence="4 5">
    <name type="scientific">Treponema succinifaciens (strain ATCC 33096 / DSM 2489 / 6091)</name>
    <dbReference type="NCBI Taxonomy" id="869209"/>
    <lineage>
        <taxon>Bacteria</taxon>
        <taxon>Pseudomonadati</taxon>
        <taxon>Spirochaetota</taxon>
        <taxon>Spirochaetia</taxon>
        <taxon>Spirochaetales</taxon>
        <taxon>Treponemataceae</taxon>
        <taxon>Treponema</taxon>
    </lineage>
</organism>
<protein>
    <recommendedName>
        <fullName evidence="3">TPM domain-containing protein</fullName>
    </recommendedName>
</protein>
<evidence type="ECO:0000256" key="1">
    <source>
        <dbReference type="SAM" id="MobiDB-lite"/>
    </source>
</evidence>
<dbReference type="GeneID" id="302999326"/>
<dbReference type="Gene3D" id="3.10.310.50">
    <property type="match status" value="1"/>
</dbReference>
<dbReference type="Pfam" id="PF04536">
    <property type="entry name" value="TPM_phosphatase"/>
    <property type="match status" value="1"/>
</dbReference>
<evidence type="ECO:0000259" key="3">
    <source>
        <dbReference type="Pfam" id="PF04536"/>
    </source>
</evidence>
<sequence>MSASFFGGSKQNKNFIWILVLTFFIVAFLSFSAKSKGEQNSAAFNNEADGMYKPVLDNAGIFSKAELRQLESFIANLDERTGIQIAVIIVKKLDGEDIESFSMKQAEQYKLGQKGTDNGVLLTVAMKERELRIETGYGAEGILTDAVCARIIRNKITPLFKQEKYFEGIESGIKAIASVLTSDEKMTENQSQTENSAEEDEEENPFSVLAFVFFVVLIFIIFGRGKNLWILPFIFGGGSSGRRNSDSFRKGGGGSFGGGGASGRW</sequence>
<feature type="domain" description="TPM" evidence="3">
    <location>
        <begin position="55"/>
        <end position="178"/>
    </location>
</feature>
<keyword evidence="2" id="KW-0472">Membrane</keyword>
<dbReference type="AlphaFoldDB" id="F2NWF4"/>
<name>F2NWF4_TRES6</name>
<dbReference type="eggNOG" id="COG1512">
    <property type="taxonomic scope" value="Bacteria"/>
</dbReference>
<dbReference type="OrthoDB" id="9810918at2"/>
<accession>F2NWF4</accession>
<reference evidence="5" key="2">
    <citation type="submission" date="2011-04" db="EMBL/GenBank/DDBJ databases">
        <title>The complete genome of chromosome of Treponema succinifaciens DSM 2489.</title>
        <authorList>
            <person name="Lucas S."/>
            <person name="Copeland A."/>
            <person name="Lapidus A."/>
            <person name="Bruce D."/>
            <person name="Goodwin L."/>
            <person name="Pitluck S."/>
            <person name="Peters L."/>
            <person name="Kyrpides N."/>
            <person name="Mavromatis K."/>
            <person name="Ivanova N."/>
            <person name="Ovchinnikova G."/>
            <person name="Teshima H."/>
            <person name="Detter J.C."/>
            <person name="Tapia R."/>
            <person name="Han C."/>
            <person name="Land M."/>
            <person name="Hauser L."/>
            <person name="Markowitz V."/>
            <person name="Cheng J.-F."/>
            <person name="Hugenholtz P."/>
            <person name="Woyke T."/>
            <person name="Wu D."/>
            <person name="Gronow S."/>
            <person name="Wellnitz S."/>
            <person name="Brambilla E."/>
            <person name="Klenk H.-P."/>
            <person name="Eisen J.A."/>
        </authorList>
    </citation>
    <scope>NUCLEOTIDE SEQUENCE [LARGE SCALE GENOMIC DNA]</scope>
    <source>
        <strain evidence="5">ATCC 33096 / DSM 2489 / 6091</strain>
    </source>
</reference>
<dbReference type="PANTHER" id="PTHR30373">
    <property type="entry name" value="UPF0603 PROTEIN YGCG"/>
    <property type="match status" value="1"/>
</dbReference>
<dbReference type="KEGG" id="tsu:Tresu_2206"/>
<dbReference type="InterPro" id="IPR007621">
    <property type="entry name" value="TPM_dom"/>
</dbReference>
<dbReference type="PANTHER" id="PTHR30373:SF2">
    <property type="entry name" value="UPF0603 PROTEIN YGCG"/>
    <property type="match status" value="1"/>
</dbReference>
<proteinExistence type="predicted"/>
<dbReference type="Proteomes" id="UP000006852">
    <property type="component" value="Chromosome"/>
</dbReference>
<keyword evidence="2" id="KW-1133">Transmembrane helix</keyword>
<feature type="compositionally biased region" description="Gly residues" evidence="1">
    <location>
        <begin position="250"/>
        <end position="265"/>
    </location>
</feature>
<dbReference type="RefSeq" id="WP_013702327.1">
    <property type="nucleotide sequence ID" value="NC_015385.1"/>
</dbReference>
<keyword evidence="2" id="KW-0812">Transmembrane</keyword>
<feature type="region of interest" description="Disordered" evidence="1">
    <location>
        <begin position="246"/>
        <end position="265"/>
    </location>
</feature>
<evidence type="ECO:0000313" key="4">
    <source>
        <dbReference type="EMBL" id="AEB15075.1"/>
    </source>
</evidence>